<dbReference type="InterPro" id="IPR058545">
    <property type="entry name" value="Beta-prop_EMC1_1st"/>
</dbReference>
<organism evidence="15">
    <name type="scientific">Hirondellea gigas</name>
    <dbReference type="NCBI Taxonomy" id="1518452"/>
    <lineage>
        <taxon>Eukaryota</taxon>
        <taxon>Metazoa</taxon>
        <taxon>Ecdysozoa</taxon>
        <taxon>Arthropoda</taxon>
        <taxon>Crustacea</taxon>
        <taxon>Multicrustacea</taxon>
        <taxon>Malacostraca</taxon>
        <taxon>Eumalacostraca</taxon>
        <taxon>Peracarida</taxon>
        <taxon>Amphipoda</taxon>
        <taxon>Amphilochidea</taxon>
        <taxon>Lysianassida</taxon>
        <taxon>Lysianassidira</taxon>
        <taxon>Lysianassoidea</taxon>
        <taxon>Lysianassidae</taxon>
        <taxon>Hirondellea</taxon>
    </lineage>
</organism>
<feature type="transmembrane region" description="Helical" evidence="11">
    <location>
        <begin position="927"/>
        <end position="946"/>
    </location>
</feature>
<dbReference type="AlphaFoldDB" id="A0A6A7FXR4"/>
<evidence type="ECO:0000256" key="1">
    <source>
        <dbReference type="ARBA" id="ARBA00004115"/>
    </source>
</evidence>
<comment type="subunit">
    <text evidence="3">Component of the ER membrane protein complex (EMC).</text>
</comment>
<reference evidence="15" key="1">
    <citation type="submission" date="2017-11" db="EMBL/GenBank/DDBJ databases">
        <title>The sensing device of the deep-sea amphipod.</title>
        <authorList>
            <person name="Kobayashi H."/>
            <person name="Nagahama T."/>
            <person name="Arai W."/>
            <person name="Sasagawa Y."/>
            <person name="Umeda M."/>
            <person name="Hayashi T."/>
            <person name="Nikaido I."/>
            <person name="Watanabe H."/>
            <person name="Oguri K."/>
            <person name="Kitazato H."/>
            <person name="Fujioka K."/>
            <person name="Kido Y."/>
            <person name="Takami H."/>
        </authorList>
    </citation>
    <scope>NUCLEOTIDE SEQUENCE</scope>
    <source>
        <tissue evidence="15">Whole body</tissue>
    </source>
</reference>
<feature type="signal peptide" evidence="12">
    <location>
        <begin position="1"/>
        <end position="17"/>
    </location>
</feature>
<dbReference type="GO" id="GO:0034975">
    <property type="term" value="P:protein folding in endoplasmic reticulum"/>
    <property type="evidence" value="ECO:0007669"/>
    <property type="project" value="TreeGrafter"/>
</dbReference>
<evidence type="ECO:0000256" key="3">
    <source>
        <dbReference type="ARBA" id="ARBA00011276"/>
    </source>
</evidence>
<dbReference type="PANTHER" id="PTHR21573:SF0">
    <property type="entry name" value="ER MEMBRANE PROTEIN COMPLEX SUBUNIT 1"/>
    <property type="match status" value="1"/>
</dbReference>
<dbReference type="EMBL" id="IACT01004117">
    <property type="protein sequence ID" value="LAC23326.1"/>
    <property type="molecule type" value="mRNA"/>
</dbReference>
<evidence type="ECO:0000256" key="2">
    <source>
        <dbReference type="ARBA" id="ARBA00007904"/>
    </source>
</evidence>
<evidence type="ECO:0000259" key="14">
    <source>
        <dbReference type="Pfam" id="PF25293"/>
    </source>
</evidence>
<evidence type="ECO:0000256" key="8">
    <source>
        <dbReference type="ARBA" id="ARBA00022989"/>
    </source>
</evidence>
<evidence type="ECO:0000256" key="4">
    <source>
        <dbReference type="ARBA" id="ARBA00020824"/>
    </source>
</evidence>
<comment type="subcellular location">
    <subcellularLocation>
        <location evidence="1">Endoplasmic reticulum membrane</location>
        <topology evidence="1">Single-pass type I membrane protein</topology>
    </subcellularLocation>
</comment>
<evidence type="ECO:0000256" key="5">
    <source>
        <dbReference type="ARBA" id="ARBA00022692"/>
    </source>
</evidence>
<evidence type="ECO:0000256" key="10">
    <source>
        <dbReference type="ARBA" id="ARBA00023180"/>
    </source>
</evidence>
<keyword evidence="10" id="KW-0325">Glycoprotein</keyword>
<feature type="chain" id="PRO_5025511448" description="ER membrane protein complex subunit 1" evidence="12">
    <location>
        <begin position="18"/>
        <end position="957"/>
    </location>
</feature>
<evidence type="ECO:0000256" key="7">
    <source>
        <dbReference type="ARBA" id="ARBA00022824"/>
    </source>
</evidence>
<protein>
    <recommendedName>
        <fullName evidence="4">ER membrane protein complex subunit 1</fullName>
    </recommendedName>
</protein>
<proteinExistence type="evidence at transcript level"/>
<accession>A0A6A7FXR4</accession>
<dbReference type="Pfam" id="PF07774">
    <property type="entry name" value="EMC1_C"/>
    <property type="match status" value="1"/>
</dbReference>
<dbReference type="InterPro" id="IPR011678">
    <property type="entry name" value="EMC1_C"/>
</dbReference>
<dbReference type="PANTHER" id="PTHR21573">
    <property type="entry name" value="ER MEMBRANE PROTEIN COMPLEX SUBUNIT 1"/>
    <property type="match status" value="1"/>
</dbReference>
<comment type="similarity">
    <text evidence="2">Belongs to the EMC1 family.</text>
</comment>
<dbReference type="InterPro" id="IPR018391">
    <property type="entry name" value="PQQ_b-propeller_rpt"/>
</dbReference>
<dbReference type="GO" id="GO:0072546">
    <property type="term" value="C:EMC complex"/>
    <property type="evidence" value="ECO:0007669"/>
    <property type="project" value="InterPro"/>
</dbReference>
<keyword evidence="7" id="KW-0256">Endoplasmic reticulum</keyword>
<dbReference type="InterPro" id="IPR026895">
    <property type="entry name" value="EMC1"/>
</dbReference>
<evidence type="ECO:0000313" key="15">
    <source>
        <dbReference type="EMBL" id="LAC23326.1"/>
    </source>
</evidence>
<dbReference type="InterPro" id="IPR011047">
    <property type="entry name" value="Quinoprotein_ADH-like_sf"/>
</dbReference>
<feature type="domain" description="EMC1 first beta-propeller" evidence="14">
    <location>
        <begin position="25"/>
        <end position="423"/>
    </location>
</feature>
<keyword evidence="6 12" id="KW-0732">Signal</keyword>
<dbReference type="SUPFAM" id="SSF50998">
    <property type="entry name" value="Quinoprotein alcohol dehydrogenase-like"/>
    <property type="match status" value="1"/>
</dbReference>
<evidence type="ECO:0000256" key="11">
    <source>
        <dbReference type="SAM" id="Phobius"/>
    </source>
</evidence>
<keyword evidence="5 11" id="KW-0812">Transmembrane</keyword>
<evidence type="ECO:0000256" key="12">
    <source>
        <dbReference type="SAM" id="SignalP"/>
    </source>
</evidence>
<sequence>MAYLFLLIGFVLAPVYAQSSSDGHWSQQRVGYVEYAQFPPENQDNIIVGTREGVLAVLNSRTGKIVHRQVLPENSLDSLGDGNELFTLSGGILRFWKTIDLGLLWNSGNYAPPASTRHLSAHMKKIYELEHPSKSGSTKVSPSSVAFTSEGVILLSNGVVTYFNPVEDSVFLSWGEDEDSASSSIRRVGLAYSEQNSEIYVIGFKPRSSELTVWTLQLDFSGEMKGSPTKKVHHMKSLLGADNVFVMSKGFVIVLDPSSGSLEILDLFANNPSIQFFPSQLTGSSLRLESVPSSSRSIRRSQFVIQSRSASKVINIQRSKSSENLELYSFDAISNSAISSEVDENGQSVIVTASLSQDLLSIRAIDEFGSSKDLVEIPFSSDDHGEVVEIFMDSRRNTRFLVVCSDHSVSFIDDTKVLWTKEESLASIVDIQFMDVPIDYSKNEGDSEEAIVFPGFIQRTRGQLQSMLGLFMNFQQTGSQRDPFGFKKLIIVCTTAGKVFAVDTTQGDFIWSVFMNTEEIPRSMYITRKHSLPNDGNAEIAIFMRAGTQSGSLYYIDVMEGILSEIVPVPYQVLGKIFLPNMDPNHRRILVLIDSNLEGHVFPDTEEAREIVITQASTTYFYVTDIKTNLIEGYSLKEKDGHIYASSTWNLAFPEIERISDIAMRQEDDPIISATRELGGNRGVLQKYLNPNLLAIATEIDPNGLQPLSRRFASDPSIAVYLLDTVTGEIVGKSLHQNARGPISVIQSENLIVYQYWSDGNRPQKRKAIKNDITVLELFERYDGSSTFSSHLADRPNFFNQSFSLEDSVDVMSVTKTRLGVTSKNLLVGLSSSQVLSFDRMLLDTLRPLEGEPNIQASLPYAPVLPYSNDVNMISRDHEISKISNIISTSALVESTSLIVAWGLDLFFCRVMPSKTFDMLAPDFNHLLLALTVVIVFLAIFAIDYFQKKRTLDAQWA</sequence>
<dbReference type="SMART" id="SM00564">
    <property type="entry name" value="PQQ"/>
    <property type="match status" value="2"/>
</dbReference>
<name>A0A6A7FXR4_9CRUS</name>
<dbReference type="Pfam" id="PF25293">
    <property type="entry name" value="Beta-prop_EMC1_N"/>
    <property type="match status" value="1"/>
</dbReference>
<evidence type="ECO:0000259" key="13">
    <source>
        <dbReference type="Pfam" id="PF07774"/>
    </source>
</evidence>
<evidence type="ECO:0000256" key="9">
    <source>
        <dbReference type="ARBA" id="ARBA00023136"/>
    </source>
</evidence>
<keyword evidence="8 11" id="KW-1133">Transmembrane helix</keyword>
<evidence type="ECO:0000256" key="6">
    <source>
        <dbReference type="ARBA" id="ARBA00022729"/>
    </source>
</evidence>
<keyword evidence="9 11" id="KW-0472">Membrane</keyword>
<feature type="domain" description="ER membrane protein complex subunit 1 C-terminal" evidence="13">
    <location>
        <begin position="748"/>
        <end position="956"/>
    </location>
</feature>